<feature type="compositionally biased region" description="Polar residues" evidence="1">
    <location>
        <begin position="328"/>
        <end position="345"/>
    </location>
</feature>
<proteinExistence type="predicted"/>
<feature type="region of interest" description="Disordered" evidence="1">
    <location>
        <begin position="30"/>
        <end position="71"/>
    </location>
</feature>
<feature type="compositionally biased region" description="Low complexity" evidence="1">
    <location>
        <begin position="299"/>
        <end position="327"/>
    </location>
</feature>
<dbReference type="EMBL" id="NPIC01000001">
    <property type="protein sequence ID" value="RDL40988.1"/>
    <property type="molecule type" value="Genomic_DNA"/>
</dbReference>
<dbReference type="RefSeq" id="XP_031873644.1">
    <property type="nucleotide sequence ID" value="XM_032009590.1"/>
</dbReference>
<dbReference type="STRING" id="2656787.A0A370TZQ9"/>
<dbReference type="AlphaFoldDB" id="A0A370TZQ9"/>
<feature type="region of interest" description="Disordered" evidence="1">
    <location>
        <begin position="90"/>
        <end position="128"/>
    </location>
</feature>
<dbReference type="Gene3D" id="3.30.70.330">
    <property type="match status" value="1"/>
</dbReference>
<feature type="region of interest" description="Disordered" evidence="1">
    <location>
        <begin position="291"/>
        <end position="345"/>
    </location>
</feature>
<evidence type="ECO:0008006" key="4">
    <source>
        <dbReference type="Google" id="ProtNLM"/>
    </source>
</evidence>
<keyword evidence="3" id="KW-1185">Reference proteome</keyword>
<feature type="compositionally biased region" description="Polar residues" evidence="1">
    <location>
        <begin position="97"/>
        <end position="126"/>
    </location>
</feature>
<evidence type="ECO:0000313" key="3">
    <source>
        <dbReference type="Proteomes" id="UP000254866"/>
    </source>
</evidence>
<evidence type="ECO:0000256" key="1">
    <source>
        <dbReference type="SAM" id="MobiDB-lite"/>
    </source>
</evidence>
<dbReference type="InterPro" id="IPR012677">
    <property type="entry name" value="Nucleotide-bd_a/b_plait_sf"/>
</dbReference>
<evidence type="ECO:0000313" key="2">
    <source>
        <dbReference type="EMBL" id="RDL40988.1"/>
    </source>
</evidence>
<protein>
    <recommendedName>
        <fullName evidence="4">Nucleoporin NUP53</fullName>
    </recommendedName>
</protein>
<name>A0A370TZQ9_9HELO</name>
<sequence>MPPLILHNVPDEELYVGEDGIQRPYAMLFPGNDGNPSVPRPRRTVAETGSFGKSTRRSRSRTGTPAAKREDPTLVAADAIFSNFLTSRATAAPEPQRNPSLPSSASQPNLSASGALTSAEGNTGTTARYVHKEPTEVILRGFKGTHQYAAIREYERIGGRICEDYPRHPPLEQRRYKSDLRDPATLRTHPMTAEEKAKAMRFAGGEHWIKVTFDSTEGAEAAVDASPQTVLGHVVYAELYRGVPPTSDEAITVGGSSRAAQTVGTAAGQHGLFGPPRQSHTLPRSFTTPAMSQVGREASVTSPTNSNTSSDTVETGTLSAGTTSSGTVIGQPTSQSAVQPTPQPQMSQVFCQRIPTARRAKLLPAEEALLPQKSSWQRIMAQVPFLSWFSGEVIGSQVPRKETGEFDWDRASMYWRTVYWLDMCTGWFDLVAGEKED</sequence>
<organism evidence="2 3">
    <name type="scientific">Venustampulla echinocandica</name>
    <dbReference type="NCBI Taxonomy" id="2656787"/>
    <lineage>
        <taxon>Eukaryota</taxon>
        <taxon>Fungi</taxon>
        <taxon>Dikarya</taxon>
        <taxon>Ascomycota</taxon>
        <taxon>Pezizomycotina</taxon>
        <taxon>Leotiomycetes</taxon>
        <taxon>Helotiales</taxon>
        <taxon>Pleuroascaceae</taxon>
        <taxon>Venustampulla</taxon>
    </lineage>
</organism>
<comment type="caution">
    <text evidence="2">The sequence shown here is derived from an EMBL/GenBank/DDBJ whole genome shotgun (WGS) entry which is preliminary data.</text>
</comment>
<dbReference type="OrthoDB" id="8033832at2759"/>
<gene>
    <name evidence="2" type="ORF">BP5553_00967</name>
</gene>
<dbReference type="Proteomes" id="UP000254866">
    <property type="component" value="Unassembled WGS sequence"/>
</dbReference>
<accession>A0A370TZQ9</accession>
<reference evidence="2 3" key="1">
    <citation type="journal article" date="2018" name="IMA Fungus">
        <title>IMA Genome-F 9: Draft genome sequence of Annulohypoxylon stygium, Aspergillus mulundensis, Berkeleyomyces basicola (syn. Thielaviopsis basicola), Ceratocystis smalleyi, two Cercospora beticola strains, Coleophoma cylindrospora, Fusarium fracticaudum, Phialophora cf. hyalina, and Morchella septimelata.</title>
        <authorList>
            <person name="Wingfield B.D."/>
            <person name="Bills G.F."/>
            <person name="Dong Y."/>
            <person name="Huang W."/>
            <person name="Nel W.J."/>
            <person name="Swalarsk-Parry B.S."/>
            <person name="Vaghefi N."/>
            <person name="Wilken P.M."/>
            <person name="An Z."/>
            <person name="de Beer Z.W."/>
            <person name="De Vos L."/>
            <person name="Chen L."/>
            <person name="Duong T.A."/>
            <person name="Gao Y."/>
            <person name="Hammerbacher A."/>
            <person name="Kikkert J.R."/>
            <person name="Li Y."/>
            <person name="Li H."/>
            <person name="Li K."/>
            <person name="Li Q."/>
            <person name="Liu X."/>
            <person name="Ma X."/>
            <person name="Naidoo K."/>
            <person name="Pethybridge S.J."/>
            <person name="Sun J."/>
            <person name="Steenkamp E.T."/>
            <person name="van der Nest M.A."/>
            <person name="van Wyk S."/>
            <person name="Wingfield M.J."/>
            <person name="Xiong C."/>
            <person name="Yue Q."/>
            <person name="Zhang X."/>
        </authorList>
    </citation>
    <scope>NUCLEOTIDE SEQUENCE [LARGE SCALE GENOMIC DNA]</scope>
    <source>
        <strain evidence="2 3">BP 5553</strain>
    </source>
</reference>
<dbReference type="GeneID" id="43593816"/>